<dbReference type="GO" id="GO:0008270">
    <property type="term" value="F:zinc ion binding"/>
    <property type="evidence" value="ECO:0007669"/>
    <property type="project" value="UniProtKB-KW"/>
</dbReference>
<reference evidence="18 19" key="1">
    <citation type="submission" date="2023-01" db="EMBL/GenBank/DDBJ databases">
        <authorList>
            <person name="Kreplak J."/>
        </authorList>
    </citation>
    <scope>NUCLEOTIDE SEQUENCE [LARGE SCALE GENOMIC DNA]</scope>
</reference>
<gene>
    <name evidence="18" type="ORF">VFH_I214520</name>
</gene>
<protein>
    <recommendedName>
        <fullName evidence="4">RING-type E3 ubiquitin transferase</fullName>
        <ecNumber evidence="4">2.3.2.27</ecNumber>
    </recommendedName>
</protein>
<evidence type="ECO:0000256" key="11">
    <source>
        <dbReference type="ARBA" id="ARBA00022989"/>
    </source>
</evidence>
<dbReference type="EMBL" id="OX451736">
    <property type="protein sequence ID" value="CAI8585602.1"/>
    <property type="molecule type" value="Genomic_DNA"/>
</dbReference>
<dbReference type="Pfam" id="PF13639">
    <property type="entry name" value="zf-RING_2"/>
    <property type="match status" value="1"/>
</dbReference>
<feature type="region of interest" description="Disordered" evidence="15">
    <location>
        <begin position="214"/>
        <end position="238"/>
    </location>
</feature>
<evidence type="ECO:0000256" key="1">
    <source>
        <dbReference type="ARBA" id="ARBA00000900"/>
    </source>
</evidence>
<organism evidence="18 19">
    <name type="scientific">Vicia faba</name>
    <name type="common">Broad bean</name>
    <name type="synonym">Faba vulgaris</name>
    <dbReference type="NCBI Taxonomy" id="3906"/>
    <lineage>
        <taxon>Eukaryota</taxon>
        <taxon>Viridiplantae</taxon>
        <taxon>Streptophyta</taxon>
        <taxon>Embryophyta</taxon>
        <taxon>Tracheophyta</taxon>
        <taxon>Spermatophyta</taxon>
        <taxon>Magnoliopsida</taxon>
        <taxon>eudicotyledons</taxon>
        <taxon>Gunneridae</taxon>
        <taxon>Pentapetalae</taxon>
        <taxon>rosids</taxon>
        <taxon>fabids</taxon>
        <taxon>Fabales</taxon>
        <taxon>Fabaceae</taxon>
        <taxon>Papilionoideae</taxon>
        <taxon>50 kb inversion clade</taxon>
        <taxon>NPAAA clade</taxon>
        <taxon>Hologalegina</taxon>
        <taxon>IRL clade</taxon>
        <taxon>Fabeae</taxon>
        <taxon>Vicia</taxon>
    </lineage>
</organism>
<keyword evidence="6 16" id="KW-0812">Transmembrane</keyword>
<dbReference type="FunFam" id="3.30.40.10:FF:000233">
    <property type="entry name" value="RING-H2 finger protein ATL54"/>
    <property type="match status" value="1"/>
</dbReference>
<evidence type="ECO:0000256" key="14">
    <source>
        <dbReference type="PROSITE-ProRule" id="PRU00175"/>
    </source>
</evidence>
<keyword evidence="8 14" id="KW-0863">Zinc-finger</keyword>
<evidence type="ECO:0000256" key="16">
    <source>
        <dbReference type="SAM" id="Phobius"/>
    </source>
</evidence>
<sequence length="328" mass="38043">MARIQRKLFPTETTSNQTSDCYGFCDPLCPSNCYTNTNYYFTPPPFDHTTQTQVNHIGSYFIILILLFSLIFTIIVFYFIKVKCYNEMCGWRINNSARSQDVNNEELLNENRDHNHDHNHPVWLIATVGLQQSIINSITVCKYRKNEGLIEGTECSVCLNEFHEDETLRLLPKCSHAFHISCIDTWLRSHINCPLCRASIVSNNVTPEVTLLNSEQENNNLGRNQNTQMESPRTDQENDLNNNIVINVAFENIIGELSDESSESRRYHQVIEKKMNKVSVWKVITKKSSKTMRRCSIEECLHVRPVAMKRSLNLQGRKRLKKRYATTI</sequence>
<evidence type="ECO:0000256" key="7">
    <source>
        <dbReference type="ARBA" id="ARBA00022723"/>
    </source>
</evidence>
<accession>A0AAV0YNF0</accession>
<dbReference type="InterPro" id="IPR001841">
    <property type="entry name" value="Znf_RING"/>
</dbReference>
<comment type="catalytic activity">
    <reaction evidence="1">
        <text>S-ubiquitinyl-[E2 ubiquitin-conjugating enzyme]-L-cysteine + [acceptor protein]-L-lysine = [E2 ubiquitin-conjugating enzyme]-L-cysteine + N(6)-ubiquitinyl-[acceptor protein]-L-lysine.</text>
        <dbReference type="EC" id="2.3.2.27"/>
    </reaction>
</comment>
<dbReference type="SMART" id="SM00184">
    <property type="entry name" value="RING"/>
    <property type="match status" value="1"/>
</dbReference>
<dbReference type="GO" id="GO:0061630">
    <property type="term" value="F:ubiquitin protein ligase activity"/>
    <property type="evidence" value="ECO:0007669"/>
    <property type="project" value="UniProtKB-EC"/>
</dbReference>
<keyword evidence="7" id="KW-0479">Metal-binding</keyword>
<feature type="domain" description="RING-type" evidence="17">
    <location>
        <begin position="155"/>
        <end position="197"/>
    </location>
</feature>
<evidence type="ECO:0000259" key="17">
    <source>
        <dbReference type="PROSITE" id="PS50089"/>
    </source>
</evidence>
<dbReference type="SUPFAM" id="SSF57850">
    <property type="entry name" value="RING/U-box"/>
    <property type="match status" value="1"/>
</dbReference>
<comment type="pathway">
    <text evidence="3">Protein modification; protein ubiquitination.</text>
</comment>
<feature type="transmembrane region" description="Helical" evidence="16">
    <location>
        <begin position="60"/>
        <end position="80"/>
    </location>
</feature>
<dbReference type="GO" id="GO:0016020">
    <property type="term" value="C:membrane"/>
    <property type="evidence" value="ECO:0007669"/>
    <property type="project" value="UniProtKB-SubCell"/>
</dbReference>
<evidence type="ECO:0000256" key="9">
    <source>
        <dbReference type="ARBA" id="ARBA00022786"/>
    </source>
</evidence>
<comment type="similarity">
    <text evidence="13">Belongs to the RING-type zinc finger family. ATL subfamily.</text>
</comment>
<evidence type="ECO:0000313" key="18">
    <source>
        <dbReference type="EMBL" id="CAI8585602.1"/>
    </source>
</evidence>
<keyword evidence="19" id="KW-1185">Reference proteome</keyword>
<dbReference type="EC" id="2.3.2.27" evidence="4"/>
<evidence type="ECO:0000256" key="6">
    <source>
        <dbReference type="ARBA" id="ARBA00022692"/>
    </source>
</evidence>
<keyword evidence="10" id="KW-0862">Zinc</keyword>
<dbReference type="AlphaFoldDB" id="A0AAV0YNF0"/>
<evidence type="ECO:0000256" key="5">
    <source>
        <dbReference type="ARBA" id="ARBA00022679"/>
    </source>
</evidence>
<evidence type="ECO:0000256" key="10">
    <source>
        <dbReference type="ARBA" id="ARBA00022833"/>
    </source>
</evidence>
<keyword evidence="9" id="KW-0833">Ubl conjugation pathway</keyword>
<dbReference type="GO" id="GO:0016567">
    <property type="term" value="P:protein ubiquitination"/>
    <property type="evidence" value="ECO:0007669"/>
    <property type="project" value="InterPro"/>
</dbReference>
<evidence type="ECO:0000256" key="15">
    <source>
        <dbReference type="SAM" id="MobiDB-lite"/>
    </source>
</evidence>
<evidence type="ECO:0000256" key="12">
    <source>
        <dbReference type="ARBA" id="ARBA00023136"/>
    </source>
</evidence>
<dbReference type="CDD" id="cd16461">
    <property type="entry name" value="RING-H2_EL5-like"/>
    <property type="match status" value="1"/>
</dbReference>
<evidence type="ECO:0000256" key="13">
    <source>
        <dbReference type="ARBA" id="ARBA00024209"/>
    </source>
</evidence>
<feature type="compositionally biased region" description="Polar residues" evidence="15">
    <location>
        <begin position="214"/>
        <end position="231"/>
    </location>
</feature>
<name>A0AAV0YNF0_VICFA</name>
<dbReference type="Gene3D" id="3.30.40.10">
    <property type="entry name" value="Zinc/RING finger domain, C3HC4 (zinc finger)"/>
    <property type="match status" value="1"/>
</dbReference>
<comment type="subcellular location">
    <subcellularLocation>
        <location evidence="2">Membrane</location>
        <topology evidence="2">Single-pass membrane protein</topology>
    </subcellularLocation>
</comment>
<dbReference type="PANTHER" id="PTHR46913:SF19">
    <property type="entry name" value="RING-TYPE E3 UBIQUITIN TRANSFERASE"/>
    <property type="match status" value="1"/>
</dbReference>
<proteinExistence type="inferred from homology"/>
<keyword evidence="11 16" id="KW-1133">Transmembrane helix</keyword>
<evidence type="ECO:0000256" key="3">
    <source>
        <dbReference type="ARBA" id="ARBA00004906"/>
    </source>
</evidence>
<dbReference type="InterPro" id="IPR044600">
    <property type="entry name" value="ATL1/ATL16-like"/>
</dbReference>
<keyword evidence="5" id="KW-0808">Transferase</keyword>
<dbReference type="Proteomes" id="UP001157006">
    <property type="component" value="Chromosome 1L"/>
</dbReference>
<dbReference type="PROSITE" id="PS50089">
    <property type="entry name" value="ZF_RING_2"/>
    <property type="match status" value="1"/>
</dbReference>
<dbReference type="InterPro" id="IPR013083">
    <property type="entry name" value="Znf_RING/FYVE/PHD"/>
</dbReference>
<evidence type="ECO:0000256" key="4">
    <source>
        <dbReference type="ARBA" id="ARBA00012483"/>
    </source>
</evidence>
<keyword evidence="12 16" id="KW-0472">Membrane</keyword>
<evidence type="ECO:0000256" key="2">
    <source>
        <dbReference type="ARBA" id="ARBA00004167"/>
    </source>
</evidence>
<dbReference type="PANTHER" id="PTHR46913">
    <property type="entry name" value="RING-H2 FINGER PROTEIN ATL16"/>
    <property type="match status" value="1"/>
</dbReference>
<evidence type="ECO:0000313" key="19">
    <source>
        <dbReference type="Proteomes" id="UP001157006"/>
    </source>
</evidence>
<evidence type="ECO:0000256" key="8">
    <source>
        <dbReference type="ARBA" id="ARBA00022771"/>
    </source>
</evidence>